<feature type="signal peptide" evidence="2">
    <location>
        <begin position="1"/>
        <end position="22"/>
    </location>
</feature>
<dbReference type="EMBL" id="JAGPYM010000005">
    <property type="protein sequence ID" value="KAH6894722.1"/>
    <property type="molecule type" value="Genomic_DNA"/>
</dbReference>
<evidence type="ECO:0000313" key="4">
    <source>
        <dbReference type="Proteomes" id="UP000777438"/>
    </source>
</evidence>
<proteinExistence type="predicted"/>
<keyword evidence="2" id="KW-0732">Signal</keyword>
<protein>
    <submittedName>
        <fullName evidence="3">Uncharacterized protein</fullName>
    </submittedName>
</protein>
<evidence type="ECO:0000313" key="3">
    <source>
        <dbReference type="EMBL" id="KAH6894722.1"/>
    </source>
</evidence>
<keyword evidence="4" id="KW-1185">Reference proteome</keyword>
<dbReference type="Proteomes" id="UP000777438">
    <property type="component" value="Unassembled WGS sequence"/>
</dbReference>
<feature type="chain" id="PRO_5040389982" evidence="2">
    <location>
        <begin position="23"/>
        <end position="230"/>
    </location>
</feature>
<gene>
    <name evidence="3" type="ORF">B0T10DRAFT_481006</name>
</gene>
<name>A0A9P9ASR3_9HYPO</name>
<evidence type="ECO:0000256" key="1">
    <source>
        <dbReference type="SAM" id="MobiDB-lite"/>
    </source>
</evidence>
<organism evidence="3 4">
    <name type="scientific">Thelonectria olida</name>
    <dbReference type="NCBI Taxonomy" id="1576542"/>
    <lineage>
        <taxon>Eukaryota</taxon>
        <taxon>Fungi</taxon>
        <taxon>Dikarya</taxon>
        <taxon>Ascomycota</taxon>
        <taxon>Pezizomycotina</taxon>
        <taxon>Sordariomycetes</taxon>
        <taxon>Hypocreomycetidae</taxon>
        <taxon>Hypocreales</taxon>
        <taxon>Nectriaceae</taxon>
        <taxon>Thelonectria</taxon>
    </lineage>
</organism>
<dbReference type="AlphaFoldDB" id="A0A9P9ASR3"/>
<sequence>MRQAITAAALSLAFLQPVFVDAAKSTTRTSTATVFLPPRSTGSASNIYASVITSDSSKTEYLLACQTAFSSPYNCGNDFTGVTVTYSASDMDIAFGAATYDCKLASSSAVCATKTASSASEGTTTLNASARSSWMTAITVLDVQKSKTTKKTASETASSDSSVCKRSTSKRSTPKGSNSGSDGDSSSSSSNSKSSKSKGDKGGCSGASTYTWHMGAVGVVGAGLAVAFGL</sequence>
<accession>A0A9P9ASR3</accession>
<dbReference type="OrthoDB" id="5146670at2759"/>
<feature type="compositionally biased region" description="Low complexity" evidence="1">
    <location>
        <begin position="175"/>
        <end position="194"/>
    </location>
</feature>
<feature type="region of interest" description="Disordered" evidence="1">
    <location>
        <begin position="149"/>
        <end position="204"/>
    </location>
</feature>
<comment type="caution">
    <text evidence="3">The sequence shown here is derived from an EMBL/GenBank/DDBJ whole genome shotgun (WGS) entry which is preliminary data.</text>
</comment>
<evidence type="ECO:0000256" key="2">
    <source>
        <dbReference type="SAM" id="SignalP"/>
    </source>
</evidence>
<reference evidence="3 4" key="1">
    <citation type="journal article" date="2021" name="Nat. Commun.">
        <title>Genetic determinants of endophytism in the Arabidopsis root mycobiome.</title>
        <authorList>
            <person name="Mesny F."/>
            <person name="Miyauchi S."/>
            <person name="Thiergart T."/>
            <person name="Pickel B."/>
            <person name="Atanasova L."/>
            <person name="Karlsson M."/>
            <person name="Huettel B."/>
            <person name="Barry K.W."/>
            <person name="Haridas S."/>
            <person name="Chen C."/>
            <person name="Bauer D."/>
            <person name="Andreopoulos W."/>
            <person name="Pangilinan J."/>
            <person name="LaButti K."/>
            <person name="Riley R."/>
            <person name="Lipzen A."/>
            <person name="Clum A."/>
            <person name="Drula E."/>
            <person name="Henrissat B."/>
            <person name="Kohler A."/>
            <person name="Grigoriev I.V."/>
            <person name="Martin F.M."/>
            <person name="Hacquard S."/>
        </authorList>
    </citation>
    <scope>NUCLEOTIDE SEQUENCE [LARGE SCALE GENOMIC DNA]</scope>
    <source>
        <strain evidence="3 4">MPI-CAGE-CH-0241</strain>
    </source>
</reference>